<dbReference type="EMBL" id="CABVPW010000080">
    <property type="protein sequence ID" value="VWC51957.1"/>
    <property type="molecule type" value="Genomic_DNA"/>
</dbReference>
<keyword evidence="2 3" id="KW-0802">TPR repeat</keyword>
<dbReference type="InterPro" id="IPR011990">
    <property type="entry name" value="TPR-like_helical_dom_sf"/>
</dbReference>
<proteinExistence type="predicted"/>
<dbReference type="Proteomes" id="UP000494218">
    <property type="component" value="Unassembled WGS sequence"/>
</dbReference>
<dbReference type="SMART" id="SM00028">
    <property type="entry name" value="TPR"/>
    <property type="match status" value="8"/>
</dbReference>
<accession>A0A6P2SMQ1</accession>
<dbReference type="PANTHER" id="PTHR45641">
    <property type="entry name" value="TETRATRICOPEPTIDE REPEAT PROTEIN (AFU_ORTHOLOGUE AFUA_6G03870)"/>
    <property type="match status" value="1"/>
</dbReference>
<dbReference type="Pfam" id="PF13424">
    <property type="entry name" value="TPR_12"/>
    <property type="match status" value="2"/>
</dbReference>
<organism evidence="4 5">
    <name type="scientific">Burkholderia lata (strain ATCC 17760 / DSM 23089 / LMG 22485 / NCIMB 9086 / R18194 / 383)</name>
    <dbReference type="NCBI Taxonomy" id="482957"/>
    <lineage>
        <taxon>Bacteria</taxon>
        <taxon>Pseudomonadati</taxon>
        <taxon>Pseudomonadota</taxon>
        <taxon>Betaproteobacteria</taxon>
        <taxon>Burkholderiales</taxon>
        <taxon>Burkholderiaceae</taxon>
        <taxon>Burkholderia</taxon>
        <taxon>Burkholderia cepacia complex</taxon>
    </lineage>
</organism>
<dbReference type="Pfam" id="PF13181">
    <property type="entry name" value="TPR_8"/>
    <property type="match status" value="1"/>
</dbReference>
<protein>
    <submittedName>
        <fullName evidence="4">Photosystem I assembly protein Ycf3</fullName>
    </submittedName>
</protein>
<dbReference type="SUPFAM" id="SSF48452">
    <property type="entry name" value="TPR-like"/>
    <property type="match status" value="3"/>
</dbReference>
<evidence type="ECO:0000256" key="3">
    <source>
        <dbReference type="PROSITE-ProRule" id="PRU00339"/>
    </source>
</evidence>
<name>A0A6P2SMQ1_BURL3</name>
<feature type="repeat" description="TPR" evidence="3">
    <location>
        <begin position="231"/>
        <end position="264"/>
    </location>
</feature>
<sequence>MRQRAINVRQSRACILQTASMSVKSPSDAKAAELEAQADHHFASRNYHDALACQLQAIDIRKGDENWSGAGNGAQNAGLLCFLMADHAGAIQWYKEALELRRRTNDLRGQAVTLGRMGEVFQQIGQHAKAVELLECSVRLFARVNATRDIGTALNNMAVSYREMGGIDKAMQCHERSREIRRQVGDLEGLAATLHNLSVLYSDQSHDDKARLLLVEARDLREAMGDIRGMGQTILRLGTLHEKRGDNLSAIECYEHALSLARQEGVQSKDDEAAALLNLADALSNEGAVERSLAMLDDAERLFVETGMNAGVAMTHYGRGRTLAAAGRGSEALACFEEAKSHFTMLNDEPRLISAFVAIGTILSGRRLPQEARDAFSSALELQTRLSLYRDAVATLQLIARECEALGDATGALNAAQAAAVMFSKTVGNPDLSDLADGQTPDARMGHDVSWDVDPVRSSWPCSLH</sequence>
<evidence type="ECO:0000313" key="4">
    <source>
        <dbReference type="EMBL" id="VWC51957.1"/>
    </source>
</evidence>
<gene>
    <name evidence="4" type="primary">ycf3_2</name>
    <name evidence="4" type="ORF">BLA23254_07949</name>
</gene>
<evidence type="ECO:0000313" key="5">
    <source>
        <dbReference type="Proteomes" id="UP000494218"/>
    </source>
</evidence>
<reference evidence="4 5" key="1">
    <citation type="submission" date="2019-09" db="EMBL/GenBank/DDBJ databases">
        <authorList>
            <person name="Depoorter E."/>
        </authorList>
    </citation>
    <scope>NUCLEOTIDE SEQUENCE [LARGE SCALE GENOMIC DNA]</scope>
    <source>
        <strain evidence="4">LMG 23254</strain>
    </source>
</reference>
<evidence type="ECO:0000256" key="2">
    <source>
        <dbReference type="ARBA" id="ARBA00022803"/>
    </source>
</evidence>
<evidence type="ECO:0000256" key="1">
    <source>
        <dbReference type="ARBA" id="ARBA00022737"/>
    </source>
</evidence>
<keyword evidence="1" id="KW-0677">Repeat</keyword>
<dbReference type="InterPro" id="IPR019734">
    <property type="entry name" value="TPR_rpt"/>
</dbReference>
<dbReference type="AlphaFoldDB" id="A0A6P2SMQ1"/>
<dbReference type="PROSITE" id="PS50005">
    <property type="entry name" value="TPR"/>
    <property type="match status" value="1"/>
</dbReference>
<dbReference type="Gene3D" id="1.25.40.10">
    <property type="entry name" value="Tetratricopeptide repeat domain"/>
    <property type="match status" value="2"/>
</dbReference>
<dbReference type="PANTHER" id="PTHR45641:SF19">
    <property type="entry name" value="NEPHROCYSTIN-3"/>
    <property type="match status" value="1"/>
</dbReference>